<proteinExistence type="predicted"/>
<accession>A0ACC3SIY3</accession>
<name>A0ACC3SIY3_9PEZI</name>
<organism evidence="1 2">
    <name type="scientific">Zalaria obscura</name>
    <dbReference type="NCBI Taxonomy" id="2024903"/>
    <lineage>
        <taxon>Eukaryota</taxon>
        <taxon>Fungi</taxon>
        <taxon>Dikarya</taxon>
        <taxon>Ascomycota</taxon>
        <taxon>Pezizomycotina</taxon>
        <taxon>Dothideomycetes</taxon>
        <taxon>Dothideomycetidae</taxon>
        <taxon>Dothideales</taxon>
        <taxon>Zalariaceae</taxon>
        <taxon>Zalaria</taxon>
    </lineage>
</organism>
<dbReference type="EMBL" id="JAMKPW020000011">
    <property type="protein sequence ID" value="KAK8213491.1"/>
    <property type="molecule type" value="Genomic_DNA"/>
</dbReference>
<gene>
    <name evidence="1" type="ORF">M8818_002793</name>
</gene>
<evidence type="ECO:0000313" key="1">
    <source>
        <dbReference type="EMBL" id="KAK8213491.1"/>
    </source>
</evidence>
<reference evidence="1" key="1">
    <citation type="submission" date="2024-02" db="EMBL/GenBank/DDBJ databases">
        <title>Metagenome Assembled Genome of Zalaria obscura JY119.</title>
        <authorList>
            <person name="Vighnesh L."/>
            <person name="Jagadeeshwari U."/>
            <person name="Venkata Ramana C."/>
            <person name="Sasikala C."/>
        </authorList>
    </citation>
    <scope>NUCLEOTIDE SEQUENCE</scope>
    <source>
        <strain evidence="1">JY119</strain>
    </source>
</reference>
<dbReference type="Proteomes" id="UP001320706">
    <property type="component" value="Unassembled WGS sequence"/>
</dbReference>
<evidence type="ECO:0000313" key="2">
    <source>
        <dbReference type="Proteomes" id="UP001320706"/>
    </source>
</evidence>
<keyword evidence="2" id="KW-1185">Reference proteome</keyword>
<protein>
    <submittedName>
        <fullName evidence="1">Uncharacterized protein</fullName>
    </submittedName>
</protein>
<comment type="caution">
    <text evidence="1">The sequence shown here is derived from an EMBL/GenBank/DDBJ whole genome shotgun (WGS) entry which is preliminary data.</text>
</comment>
<sequence>MQLALYYRVRAPNGLRNAREVFAALRHKFFKRATFESAVLCKSDEFLHESGSDTVSPHVKLGPLTYVFMVLDHFERPPK</sequence>